<dbReference type="Proteomes" id="UP001183411">
    <property type="component" value="Unassembled WGS sequence"/>
</dbReference>
<accession>A0AAD2Z2J4</accession>
<reference evidence="3" key="1">
    <citation type="submission" date="2023-06" db="EMBL/GenBank/DDBJ databases">
        <authorList>
            <consortium name="PulseNet: The National Subtyping Network for Foodborne Disease Surveillance"/>
        </authorList>
    </citation>
    <scope>NUCLEOTIDE SEQUENCE</scope>
    <source>
        <strain evidence="3">PNUSAC035917</strain>
    </source>
</reference>
<organism evidence="3 4">
    <name type="scientific">Campylobacter jejuni</name>
    <dbReference type="NCBI Taxonomy" id="197"/>
    <lineage>
        <taxon>Bacteria</taxon>
        <taxon>Pseudomonadati</taxon>
        <taxon>Campylobacterota</taxon>
        <taxon>Epsilonproteobacteria</taxon>
        <taxon>Campylobacterales</taxon>
        <taxon>Campylobacteraceae</taxon>
        <taxon>Campylobacter</taxon>
    </lineage>
</organism>
<keyword evidence="2" id="KW-1133">Transmembrane helix</keyword>
<proteinExistence type="predicted"/>
<evidence type="ECO:0000256" key="2">
    <source>
        <dbReference type="SAM" id="Phobius"/>
    </source>
</evidence>
<evidence type="ECO:0000313" key="4">
    <source>
        <dbReference type="Proteomes" id="UP001183411"/>
    </source>
</evidence>
<evidence type="ECO:0000313" key="3">
    <source>
        <dbReference type="EMBL" id="ELD5187234.1"/>
    </source>
</evidence>
<keyword evidence="1" id="KW-0175">Coiled coil</keyword>
<gene>
    <name evidence="3" type="ORF">QQI97_001425</name>
</gene>
<keyword evidence="2" id="KW-0812">Transmembrane</keyword>
<sequence length="86" mass="10458">MKIIILENGIKLIIKVTGYKMLNIILVLLFILFFILMFFNYKYQKAQVELLEQNKKTLELNIKILELNIKKIELLEKRIKELKWEF</sequence>
<evidence type="ECO:0000256" key="1">
    <source>
        <dbReference type="SAM" id="Coils"/>
    </source>
</evidence>
<dbReference type="EMBL" id="ABMIIH010000008">
    <property type="protein sequence ID" value="ELD5187234.1"/>
    <property type="molecule type" value="Genomic_DNA"/>
</dbReference>
<dbReference type="AlphaFoldDB" id="A0AAD2Z2J4"/>
<feature type="transmembrane region" description="Helical" evidence="2">
    <location>
        <begin position="21"/>
        <end position="41"/>
    </location>
</feature>
<comment type="caution">
    <text evidence="3">The sequence shown here is derived from an EMBL/GenBank/DDBJ whole genome shotgun (WGS) entry which is preliminary data.</text>
</comment>
<name>A0AAD2Z2J4_CAMJU</name>
<feature type="coiled-coil region" evidence="1">
    <location>
        <begin position="41"/>
        <end position="85"/>
    </location>
</feature>
<keyword evidence="2" id="KW-0472">Membrane</keyword>
<protein>
    <submittedName>
        <fullName evidence="3">Uncharacterized protein</fullName>
    </submittedName>
</protein>